<protein>
    <submittedName>
        <fullName evidence="1">DUF2158 domain-containing protein</fullName>
    </submittedName>
</protein>
<dbReference type="OrthoDB" id="1264301at2"/>
<gene>
    <name evidence="1" type="ORF">E6O51_11220</name>
</gene>
<dbReference type="RefSeq" id="WP_136385084.1">
    <property type="nucleotide sequence ID" value="NZ_SSOD01000008.1"/>
</dbReference>
<proteinExistence type="predicted"/>
<evidence type="ECO:0000313" key="2">
    <source>
        <dbReference type="Proteomes" id="UP000307956"/>
    </source>
</evidence>
<dbReference type="Pfam" id="PF09926">
    <property type="entry name" value="DUF2158"/>
    <property type="match status" value="1"/>
</dbReference>
<name>A0A4S4ANV4_9RHOO</name>
<dbReference type="AlphaFoldDB" id="A0A4S4ANV4"/>
<dbReference type="InterPro" id="IPR019226">
    <property type="entry name" value="DUF2158"/>
</dbReference>
<sequence>MTFKVGDVVKLKSGGPDMTVDYVGEVEFPHGGKAPTVSCTWFVGKKLERNSFKPEVLALANSPN</sequence>
<keyword evidence="2" id="KW-1185">Reference proteome</keyword>
<dbReference type="EMBL" id="SSOD01000008">
    <property type="protein sequence ID" value="THF60809.1"/>
    <property type="molecule type" value="Genomic_DNA"/>
</dbReference>
<reference evidence="1 2" key="1">
    <citation type="submission" date="2019-04" db="EMBL/GenBank/DDBJ databases">
        <title>Azoarcus rhizosphaerae sp. nov. isolated from rhizosphere of Ficus religiosa.</title>
        <authorList>
            <person name="Lin S.-Y."/>
            <person name="Hameed A."/>
            <person name="Hsu Y.-H."/>
            <person name="Young C.-C."/>
        </authorList>
    </citation>
    <scope>NUCLEOTIDE SEQUENCE [LARGE SCALE GENOMIC DNA]</scope>
    <source>
        <strain evidence="1 2">CC-YHH848</strain>
    </source>
</reference>
<accession>A0A4S4ANV4</accession>
<organism evidence="1 2">
    <name type="scientific">Pseudothauera rhizosphaerae</name>
    <dbReference type="NCBI Taxonomy" id="2565932"/>
    <lineage>
        <taxon>Bacteria</taxon>
        <taxon>Pseudomonadati</taxon>
        <taxon>Pseudomonadota</taxon>
        <taxon>Betaproteobacteria</taxon>
        <taxon>Rhodocyclales</taxon>
        <taxon>Zoogloeaceae</taxon>
        <taxon>Pseudothauera</taxon>
    </lineage>
</organism>
<comment type="caution">
    <text evidence="1">The sequence shown here is derived from an EMBL/GenBank/DDBJ whole genome shotgun (WGS) entry which is preliminary data.</text>
</comment>
<dbReference type="Proteomes" id="UP000307956">
    <property type="component" value="Unassembled WGS sequence"/>
</dbReference>
<evidence type="ECO:0000313" key="1">
    <source>
        <dbReference type="EMBL" id="THF60809.1"/>
    </source>
</evidence>